<dbReference type="EMBL" id="KQ435827">
    <property type="protein sequence ID" value="KOX71916.1"/>
    <property type="molecule type" value="Genomic_DNA"/>
</dbReference>
<protein>
    <submittedName>
        <fullName evidence="9">Fasciclin-3</fullName>
    </submittedName>
</protein>
<feature type="region of interest" description="Disordered" evidence="6">
    <location>
        <begin position="390"/>
        <end position="463"/>
    </location>
</feature>
<accession>A0A0M8ZX82</accession>
<name>A0A0M8ZX82_9HYME</name>
<comment type="subcellular location">
    <subcellularLocation>
        <location evidence="1">Membrane</location>
        <topology evidence="1">Single-pass type I membrane protein</topology>
    </subcellularLocation>
</comment>
<keyword evidence="2 7" id="KW-0472">Membrane</keyword>
<feature type="transmembrane region" description="Helical" evidence="7">
    <location>
        <begin position="352"/>
        <end position="375"/>
    </location>
</feature>
<dbReference type="GO" id="GO:0098609">
    <property type="term" value="P:cell-cell adhesion"/>
    <property type="evidence" value="ECO:0007669"/>
    <property type="project" value="TreeGrafter"/>
</dbReference>
<feature type="compositionally biased region" description="Basic and acidic residues" evidence="6">
    <location>
        <begin position="511"/>
        <end position="523"/>
    </location>
</feature>
<dbReference type="GO" id="GO:0005911">
    <property type="term" value="C:cell-cell junction"/>
    <property type="evidence" value="ECO:0007669"/>
    <property type="project" value="TreeGrafter"/>
</dbReference>
<gene>
    <name evidence="9" type="ORF">WN51_03193</name>
</gene>
<evidence type="ECO:0000256" key="5">
    <source>
        <dbReference type="ARBA" id="ARBA00023319"/>
    </source>
</evidence>
<keyword evidence="4" id="KW-0325">Glycoprotein</keyword>
<dbReference type="InterPro" id="IPR051275">
    <property type="entry name" value="Cell_adhesion_signaling"/>
</dbReference>
<dbReference type="CDD" id="cd00096">
    <property type="entry name" value="Ig"/>
    <property type="match status" value="1"/>
</dbReference>
<keyword evidence="5" id="KW-0393">Immunoglobulin domain</keyword>
<dbReference type="Proteomes" id="UP000053105">
    <property type="component" value="Unassembled WGS sequence"/>
</dbReference>
<dbReference type="OrthoDB" id="6345017at2759"/>
<organism evidence="9 10">
    <name type="scientific">Melipona quadrifasciata</name>
    <dbReference type="NCBI Taxonomy" id="166423"/>
    <lineage>
        <taxon>Eukaryota</taxon>
        <taxon>Metazoa</taxon>
        <taxon>Ecdysozoa</taxon>
        <taxon>Arthropoda</taxon>
        <taxon>Hexapoda</taxon>
        <taxon>Insecta</taxon>
        <taxon>Pterygota</taxon>
        <taxon>Neoptera</taxon>
        <taxon>Endopterygota</taxon>
        <taxon>Hymenoptera</taxon>
        <taxon>Apocrita</taxon>
        <taxon>Aculeata</taxon>
        <taxon>Apoidea</taxon>
        <taxon>Anthophila</taxon>
        <taxon>Apidae</taxon>
        <taxon>Melipona</taxon>
    </lineage>
</organism>
<dbReference type="InterPro" id="IPR003599">
    <property type="entry name" value="Ig_sub"/>
</dbReference>
<evidence type="ECO:0000256" key="4">
    <source>
        <dbReference type="ARBA" id="ARBA00023180"/>
    </source>
</evidence>
<dbReference type="InterPro" id="IPR036179">
    <property type="entry name" value="Ig-like_dom_sf"/>
</dbReference>
<dbReference type="InterPro" id="IPR007110">
    <property type="entry name" value="Ig-like_dom"/>
</dbReference>
<feature type="compositionally biased region" description="Basic and acidic residues" evidence="6">
    <location>
        <begin position="413"/>
        <end position="422"/>
    </location>
</feature>
<evidence type="ECO:0000256" key="3">
    <source>
        <dbReference type="ARBA" id="ARBA00023157"/>
    </source>
</evidence>
<keyword evidence="7" id="KW-0812">Transmembrane</keyword>
<dbReference type="PROSITE" id="PS50835">
    <property type="entry name" value="IG_LIKE"/>
    <property type="match status" value="1"/>
</dbReference>
<feature type="domain" description="Ig-like" evidence="8">
    <location>
        <begin position="132"/>
        <end position="230"/>
    </location>
</feature>
<feature type="region of interest" description="Disordered" evidence="6">
    <location>
        <begin position="500"/>
        <end position="523"/>
    </location>
</feature>
<feature type="compositionally biased region" description="Polar residues" evidence="6">
    <location>
        <begin position="561"/>
        <end position="571"/>
    </location>
</feature>
<sequence>MSLRNMERMKMLFIRAAASKSNLIVDIEPKRQTAVRLGESLQILCRVGRPLRVCRVEIPGEEGGMVLSKGQLPEDGIEYYGEGTEAGQCGVRIAKIKESHDGVFKCTLTTTDSRAEAQASMTIIVAKPPNNPELHTSPGSDGRNIYRKGEKLEVSCSAPAGRPAANVSLFLDDEPIGNEERPTIYDSNVDDNSLAVQNASRILDWTDNGKVLRCVASHIALDRPKETTMQLQVHYPPQPQPTIERFGYVIGRQGVVNVTVYANPRPRFVWRVNNEMINEGRPDESNRLETSTAMDLGRGAWSVILTIDSVQKSDTEKEYVLEARNGEGAYEYRIILSTATEPAGVDLDAGSIIGIVVGALVLLLIVFMLIFARATGRWCFAARRRGDEEAASGVGAGSEAHITPGDEDEEDHEDPRIIDEKIPQGGQENPIHASTEYVNGRTDIKESKKDEKTDTPGKSSRTSIACSAFSNNTRNSRCYESYLHRFQTVYESFKEIISESLSDTESAGRYSRTEVDGSRGERKSRISLSRLFKRNKDKVSGADTDTMRTVVTVDDEKLQTGVPTAQETKPNPATGEGGIVYAELDLTQQQQSGPPRRLAEDKTEYAEILYTKPATEEQQETANE</sequence>
<feature type="region of interest" description="Disordered" evidence="6">
    <location>
        <begin position="556"/>
        <end position="577"/>
    </location>
</feature>
<dbReference type="SUPFAM" id="SSF48726">
    <property type="entry name" value="Immunoglobulin"/>
    <property type="match status" value="2"/>
</dbReference>
<evidence type="ECO:0000313" key="10">
    <source>
        <dbReference type="Proteomes" id="UP000053105"/>
    </source>
</evidence>
<evidence type="ECO:0000313" key="9">
    <source>
        <dbReference type="EMBL" id="KOX71916.1"/>
    </source>
</evidence>
<evidence type="ECO:0000256" key="1">
    <source>
        <dbReference type="ARBA" id="ARBA00004479"/>
    </source>
</evidence>
<dbReference type="STRING" id="166423.A0A0M8ZX82"/>
<keyword evidence="7" id="KW-1133">Transmembrane helix</keyword>
<evidence type="ECO:0000256" key="2">
    <source>
        <dbReference type="ARBA" id="ARBA00023136"/>
    </source>
</evidence>
<keyword evidence="3" id="KW-1015">Disulfide bond</keyword>
<dbReference type="AlphaFoldDB" id="A0A0M8ZX82"/>
<evidence type="ECO:0000259" key="8">
    <source>
        <dbReference type="PROSITE" id="PS50835"/>
    </source>
</evidence>
<dbReference type="SMART" id="SM00409">
    <property type="entry name" value="IG"/>
    <property type="match status" value="2"/>
</dbReference>
<dbReference type="PANTHER" id="PTHR11640:SF31">
    <property type="entry name" value="IRREGULAR CHIASM C-ROUGHEST PROTEIN-RELATED"/>
    <property type="match status" value="1"/>
</dbReference>
<dbReference type="InterPro" id="IPR013783">
    <property type="entry name" value="Ig-like_fold"/>
</dbReference>
<reference evidence="9 10" key="1">
    <citation type="submission" date="2015-07" db="EMBL/GenBank/DDBJ databases">
        <title>The genome of Melipona quadrifasciata.</title>
        <authorList>
            <person name="Pan H."/>
            <person name="Kapheim K."/>
        </authorList>
    </citation>
    <scope>NUCLEOTIDE SEQUENCE [LARGE SCALE GENOMIC DNA]</scope>
    <source>
        <strain evidence="9">0111107301</strain>
        <tissue evidence="9">Whole body</tissue>
    </source>
</reference>
<feature type="compositionally biased region" description="Basic and acidic residues" evidence="6">
    <location>
        <begin position="442"/>
        <end position="455"/>
    </location>
</feature>
<evidence type="ECO:0000256" key="7">
    <source>
        <dbReference type="SAM" id="Phobius"/>
    </source>
</evidence>
<keyword evidence="10" id="KW-1185">Reference proteome</keyword>
<dbReference type="Gene3D" id="2.60.40.10">
    <property type="entry name" value="Immunoglobulins"/>
    <property type="match status" value="2"/>
</dbReference>
<proteinExistence type="predicted"/>
<feature type="compositionally biased region" description="Low complexity" evidence="6">
    <location>
        <begin position="391"/>
        <end position="400"/>
    </location>
</feature>
<dbReference type="GO" id="GO:0050839">
    <property type="term" value="F:cell adhesion molecule binding"/>
    <property type="evidence" value="ECO:0007669"/>
    <property type="project" value="TreeGrafter"/>
</dbReference>
<dbReference type="GO" id="GO:0005886">
    <property type="term" value="C:plasma membrane"/>
    <property type="evidence" value="ECO:0007669"/>
    <property type="project" value="TreeGrafter"/>
</dbReference>
<dbReference type="PANTHER" id="PTHR11640">
    <property type="entry name" value="NEPHRIN"/>
    <property type="match status" value="1"/>
</dbReference>
<evidence type="ECO:0000256" key="6">
    <source>
        <dbReference type="SAM" id="MobiDB-lite"/>
    </source>
</evidence>